<reference evidence="4" key="1">
    <citation type="journal article" date="2019" name="Int. J. Syst. Evol. Microbiol.">
        <title>The Global Catalogue of Microorganisms (GCM) 10K type strain sequencing project: providing services to taxonomists for standard genome sequencing and annotation.</title>
        <authorList>
            <consortium name="The Broad Institute Genomics Platform"/>
            <consortium name="The Broad Institute Genome Sequencing Center for Infectious Disease"/>
            <person name="Wu L."/>
            <person name="Ma J."/>
        </authorList>
    </citation>
    <scope>NUCLEOTIDE SEQUENCE [LARGE SCALE GENOMIC DNA]</scope>
    <source>
        <strain evidence="4">JCM 32226</strain>
    </source>
</reference>
<name>A0ABP8PXB5_9GAMM</name>
<feature type="domain" description="FIST" evidence="1">
    <location>
        <begin position="27"/>
        <end position="213"/>
    </location>
</feature>
<evidence type="ECO:0000259" key="1">
    <source>
        <dbReference type="SMART" id="SM00897"/>
    </source>
</evidence>
<dbReference type="Proteomes" id="UP001501321">
    <property type="component" value="Unassembled WGS sequence"/>
</dbReference>
<dbReference type="RefSeq" id="WP_345009116.1">
    <property type="nucleotide sequence ID" value="NZ_BAABFC010000001.1"/>
</dbReference>
<evidence type="ECO:0000313" key="4">
    <source>
        <dbReference type="Proteomes" id="UP001501321"/>
    </source>
</evidence>
<feature type="domain" description="FIST C-domain" evidence="2">
    <location>
        <begin position="214"/>
        <end position="353"/>
    </location>
</feature>
<comment type="caution">
    <text evidence="3">The sequence shown here is derived from an EMBL/GenBank/DDBJ whole genome shotgun (WGS) entry which is preliminary data.</text>
</comment>
<dbReference type="PANTHER" id="PTHR40252:SF2">
    <property type="entry name" value="BLR0328 PROTEIN"/>
    <property type="match status" value="1"/>
</dbReference>
<dbReference type="SMART" id="SM00897">
    <property type="entry name" value="FIST"/>
    <property type="match status" value="1"/>
</dbReference>
<dbReference type="EMBL" id="BAABFC010000001">
    <property type="protein sequence ID" value="GAA4492742.1"/>
    <property type="molecule type" value="Genomic_DNA"/>
</dbReference>
<dbReference type="SMART" id="SM01204">
    <property type="entry name" value="FIST_C"/>
    <property type="match status" value="1"/>
</dbReference>
<organism evidence="3 4">
    <name type="scientific">Pseudaeromonas paramecii</name>
    <dbReference type="NCBI Taxonomy" id="2138166"/>
    <lineage>
        <taxon>Bacteria</taxon>
        <taxon>Pseudomonadati</taxon>
        <taxon>Pseudomonadota</taxon>
        <taxon>Gammaproteobacteria</taxon>
        <taxon>Aeromonadales</taxon>
        <taxon>Aeromonadaceae</taxon>
        <taxon>Pseudaeromonas</taxon>
    </lineage>
</organism>
<keyword evidence="4" id="KW-1185">Reference proteome</keyword>
<proteinExistence type="predicted"/>
<accession>A0ABP8PXB5</accession>
<dbReference type="Pfam" id="PF08495">
    <property type="entry name" value="FIST"/>
    <property type="match status" value="1"/>
</dbReference>
<sequence length="372" mass="40472">MKLFFSPRTDLECVAQALGQMSVEPGLRGILMLTAEGNHYDLAQLDALLQHSPIPIFGGIFPYVLYEEVQYSTGVILLGLCCPLQLAVLPQQRLQDEDISRYLPPLPRLAGEQRAMLLTFIDGFGHRIHPLIQELFNHYGLELNYIGGGCGSLSMESGPCVITPQGVLQDAAVLVLCQAASGIGVAHGWESISGAFKVTASQEGLLQGLDWMPAWTVYQEVVEQHAGVRISEENFFEIAKAYPLGIAKLGSELVIRDPVRLQGDALLCVGEVRKGAYVHVMHGGTNTIIQAARHARDMAVRELGQADAEIMLFVNCVSRSLFLGAEFHRELQAVSLPGTPMIGALTLGEIANSGRDYLEFFNKTSVVGLIKS</sequence>
<dbReference type="PANTHER" id="PTHR40252">
    <property type="entry name" value="BLR0328 PROTEIN"/>
    <property type="match status" value="1"/>
</dbReference>
<gene>
    <name evidence="3" type="ORF">GCM10023095_01760</name>
</gene>
<protein>
    <submittedName>
        <fullName evidence="3">FIST N-terminal domain-containing protein</fullName>
    </submittedName>
</protein>
<evidence type="ECO:0000313" key="3">
    <source>
        <dbReference type="EMBL" id="GAA4492742.1"/>
    </source>
</evidence>
<dbReference type="Pfam" id="PF10442">
    <property type="entry name" value="FIST_C"/>
    <property type="match status" value="1"/>
</dbReference>
<evidence type="ECO:0000259" key="2">
    <source>
        <dbReference type="SMART" id="SM01204"/>
    </source>
</evidence>
<dbReference type="InterPro" id="IPR013702">
    <property type="entry name" value="FIST_domain_N"/>
</dbReference>
<dbReference type="InterPro" id="IPR019494">
    <property type="entry name" value="FIST_C"/>
</dbReference>